<organism evidence="1 2">
    <name type="scientific">Caballeronia novacaledonica</name>
    <dbReference type="NCBI Taxonomy" id="1544861"/>
    <lineage>
        <taxon>Bacteria</taxon>
        <taxon>Pseudomonadati</taxon>
        <taxon>Pseudomonadota</taxon>
        <taxon>Betaproteobacteria</taxon>
        <taxon>Burkholderiales</taxon>
        <taxon>Burkholderiaceae</taxon>
        <taxon>Caballeronia</taxon>
    </lineage>
</organism>
<keyword evidence="2" id="KW-1185">Reference proteome</keyword>
<dbReference type="Proteomes" id="UP000238169">
    <property type="component" value="Unassembled WGS sequence"/>
</dbReference>
<gene>
    <name evidence="1" type="ORF">NOV72_03688</name>
</gene>
<name>A0A2U3I8G3_9BURK</name>
<dbReference type="EMBL" id="OGTP01000013">
    <property type="protein sequence ID" value="SPB16488.1"/>
    <property type="molecule type" value="Genomic_DNA"/>
</dbReference>
<reference evidence="2" key="1">
    <citation type="submission" date="2018-01" db="EMBL/GenBank/DDBJ databases">
        <authorList>
            <person name="Peeters C."/>
        </authorList>
    </citation>
    <scope>NUCLEOTIDE SEQUENCE [LARGE SCALE GENOMIC DNA]</scope>
</reference>
<protein>
    <submittedName>
        <fullName evidence="1">Uncharacterized protein</fullName>
    </submittedName>
</protein>
<dbReference type="RefSeq" id="WP_245933082.1">
    <property type="nucleotide sequence ID" value="NZ_OGTP01000013.1"/>
</dbReference>
<evidence type="ECO:0000313" key="2">
    <source>
        <dbReference type="Proteomes" id="UP000238169"/>
    </source>
</evidence>
<dbReference type="AlphaFoldDB" id="A0A2U3I8G3"/>
<proteinExistence type="predicted"/>
<evidence type="ECO:0000313" key="1">
    <source>
        <dbReference type="EMBL" id="SPB16488.1"/>
    </source>
</evidence>
<sequence length="151" mass="16729">MSNELLVRLFYAAQGDITQFRIKARSLLSASIADTASHQDDVAVDRFAQVMKEKMADARGKGRGGWESASPELLSRMLREHVEKGDPRDVANFCMMLWTMSAPIAPSADSRDARYDWMLAMLRADGWTEAAMDKEIAAIAAERCADGKEGK</sequence>
<accession>A0A2U3I8G3</accession>